<protein>
    <submittedName>
        <fullName evidence="1">Uncharacterized protein</fullName>
    </submittedName>
</protein>
<organism evidence="1 2">
    <name type="scientific">Leptospira borgpetersenii serovar Pomona str. 200901868</name>
    <dbReference type="NCBI Taxonomy" id="1192866"/>
    <lineage>
        <taxon>Bacteria</taxon>
        <taxon>Pseudomonadati</taxon>
        <taxon>Spirochaetota</taxon>
        <taxon>Spirochaetia</taxon>
        <taxon>Leptospirales</taxon>
        <taxon>Leptospiraceae</taxon>
        <taxon>Leptospira</taxon>
    </lineage>
</organism>
<dbReference type="EMBL" id="AKWF02000121">
    <property type="protein sequence ID" value="EMO60685.1"/>
    <property type="molecule type" value="Genomic_DNA"/>
</dbReference>
<dbReference type="AlphaFoldDB" id="M6VV08"/>
<dbReference type="STRING" id="1192866.LEP1GSC133_1932"/>
<accession>M6VV08</accession>
<sequence>MFKKHFFVPSLLSKKEFRGCPKTPVGNIIANFLQKSRSSHIQKTMTVSRLCRSYRKQFWDKFLKSFPQKKFTRET</sequence>
<reference evidence="1 2" key="1">
    <citation type="submission" date="2013-01" db="EMBL/GenBank/DDBJ databases">
        <authorList>
            <person name="Harkins D.M."/>
            <person name="Durkin A.S."/>
            <person name="Brinkac L.M."/>
            <person name="Haft D.H."/>
            <person name="Selengut J.D."/>
            <person name="Sanka R."/>
            <person name="DePew J."/>
            <person name="Purushe J."/>
            <person name="Picardeau M."/>
            <person name="Werts C."/>
            <person name="Goarant C."/>
            <person name="Vinetz J.M."/>
            <person name="Sutton G.G."/>
            <person name="Nierman W.C."/>
            <person name="Fouts D.E."/>
        </authorList>
    </citation>
    <scope>NUCLEOTIDE SEQUENCE [LARGE SCALE GENOMIC DNA]</scope>
    <source>
        <strain evidence="1 2">200901868</strain>
    </source>
</reference>
<proteinExistence type="predicted"/>
<gene>
    <name evidence="1" type="ORF">LEP1GSC133_1932</name>
</gene>
<comment type="caution">
    <text evidence="1">The sequence shown here is derived from an EMBL/GenBank/DDBJ whole genome shotgun (WGS) entry which is preliminary data.</text>
</comment>
<name>M6VV08_LEPBO</name>
<dbReference type="Proteomes" id="UP000012159">
    <property type="component" value="Unassembled WGS sequence"/>
</dbReference>
<evidence type="ECO:0000313" key="1">
    <source>
        <dbReference type="EMBL" id="EMO60685.1"/>
    </source>
</evidence>
<evidence type="ECO:0000313" key="2">
    <source>
        <dbReference type="Proteomes" id="UP000012159"/>
    </source>
</evidence>